<accession>A0ABD1Y410</accession>
<name>A0ABD1Y410_9MARC</name>
<dbReference type="AlphaFoldDB" id="A0ABD1Y410"/>
<gene>
    <name evidence="3" type="ORF">R1flu_001581</name>
</gene>
<feature type="region of interest" description="Disordered" evidence="2">
    <location>
        <begin position="1"/>
        <end position="24"/>
    </location>
</feature>
<evidence type="ECO:0000256" key="1">
    <source>
        <dbReference type="SAM" id="Coils"/>
    </source>
</evidence>
<keyword evidence="1" id="KW-0175">Coiled coil</keyword>
<feature type="coiled-coil region" evidence="1">
    <location>
        <begin position="31"/>
        <end position="65"/>
    </location>
</feature>
<comment type="caution">
    <text evidence="3">The sequence shown here is derived from an EMBL/GenBank/DDBJ whole genome shotgun (WGS) entry which is preliminary data.</text>
</comment>
<evidence type="ECO:0000256" key="2">
    <source>
        <dbReference type="SAM" id="MobiDB-lite"/>
    </source>
</evidence>
<evidence type="ECO:0000313" key="3">
    <source>
        <dbReference type="EMBL" id="KAL2621376.1"/>
    </source>
</evidence>
<proteinExistence type="predicted"/>
<feature type="compositionally biased region" description="Basic and acidic residues" evidence="2">
    <location>
        <begin position="1"/>
        <end position="13"/>
    </location>
</feature>
<protein>
    <submittedName>
        <fullName evidence="3">Uncharacterized protein</fullName>
    </submittedName>
</protein>
<dbReference type="Proteomes" id="UP001605036">
    <property type="component" value="Unassembled WGS sequence"/>
</dbReference>
<keyword evidence="4" id="KW-1185">Reference proteome</keyword>
<evidence type="ECO:0000313" key="4">
    <source>
        <dbReference type="Proteomes" id="UP001605036"/>
    </source>
</evidence>
<organism evidence="3 4">
    <name type="scientific">Riccia fluitans</name>
    <dbReference type="NCBI Taxonomy" id="41844"/>
    <lineage>
        <taxon>Eukaryota</taxon>
        <taxon>Viridiplantae</taxon>
        <taxon>Streptophyta</taxon>
        <taxon>Embryophyta</taxon>
        <taxon>Marchantiophyta</taxon>
        <taxon>Marchantiopsida</taxon>
        <taxon>Marchantiidae</taxon>
        <taxon>Marchantiales</taxon>
        <taxon>Ricciaceae</taxon>
        <taxon>Riccia</taxon>
    </lineage>
</organism>
<dbReference type="EMBL" id="JBHFFA010000006">
    <property type="protein sequence ID" value="KAL2621376.1"/>
    <property type="molecule type" value="Genomic_DNA"/>
</dbReference>
<reference evidence="3 4" key="1">
    <citation type="submission" date="2024-09" db="EMBL/GenBank/DDBJ databases">
        <title>Chromosome-scale assembly of Riccia fluitans.</title>
        <authorList>
            <person name="Paukszto L."/>
            <person name="Sawicki J."/>
            <person name="Karawczyk K."/>
            <person name="Piernik-Szablinska J."/>
            <person name="Szczecinska M."/>
            <person name="Mazdziarz M."/>
        </authorList>
    </citation>
    <scope>NUCLEOTIDE SEQUENCE [LARGE SCALE GENOMIC DNA]</scope>
    <source>
        <strain evidence="3">Rf_01</strain>
        <tissue evidence="3">Aerial parts of the thallus</tissue>
    </source>
</reference>
<sequence>MEHPAAEARRERLPSPGVVSREPKVLQTATGADLRATIAHLEARVIELEAEIKKAISSVAKLSHDKQRLTVLMEQKFEGHTLVGHSVPVTALEKVNVFVTK</sequence>